<accession>A0ABT7BC39</accession>
<sequence length="66" mass="7608">MILIRDIVQQTLMSGYLSRTHEEQLRYLLQCTRYGLEDIQAFHQLQQGVLNGKVEQESRSASRVAG</sequence>
<dbReference type="Proteomes" id="UP001235849">
    <property type="component" value="Unassembled WGS sequence"/>
</dbReference>
<evidence type="ECO:0000313" key="2">
    <source>
        <dbReference type="Proteomes" id="UP001235849"/>
    </source>
</evidence>
<proteinExistence type="predicted"/>
<organism evidence="1 2">
    <name type="scientific">Roseofilum capinflatum BLCC-M114</name>
    <dbReference type="NCBI Taxonomy" id="3022440"/>
    <lineage>
        <taxon>Bacteria</taxon>
        <taxon>Bacillati</taxon>
        <taxon>Cyanobacteriota</taxon>
        <taxon>Cyanophyceae</taxon>
        <taxon>Desertifilales</taxon>
        <taxon>Desertifilaceae</taxon>
        <taxon>Roseofilum</taxon>
        <taxon>Roseofilum capinflatum</taxon>
    </lineage>
</organism>
<keyword evidence="2" id="KW-1185">Reference proteome</keyword>
<name>A0ABT7BC39_9CYAN</name>
<reference evidence="1 2" key="1">
    <citation type="submission" date="2023-01" db="EMBL/GenBank/DDBJ databases">
        <title>Novel diversity within Roseofilum (Cyanobacteria; Desertifilaceae) from marine benthic mats with descriptions of four novel species.</title>
        <authorList>
            <person name="Wang Y."/>
            <person name="Berthold D.E."/>
            <person name="Hu J."/>
            <person name="Lefler F.W."/>
            <person name="Laughinghouse H.D. IV."/>
        </authorList>
    </citation>
    <scope>NUCLEOTIDE SEQUENCE [LARGE SCALE GENOMIC DNA]</scope>
    <source>
        <strain evidence="1 2">BLCC-M114</strain>
    </source>
</reference>
<evidence type="ECO:0000313" key="1">
    <source>
        <dbReference type="EMBL" id="MDJ1176760.1"/>
    </source>
</evidence>
<comment type="caution">
    <text evidence="1">The sequence shown here is derived from an EMBL/GenBank/DDBJ whole genome shotgun (WGS) entry which is preliminary data.</text>
</comment>
<protein>
    <submittedName>
        <fullName evidence="1">Uncharacterized protein</fullName>
    </submittedName>
</protein>
<gene>
    <name evidence="1" type="ORF">PMG25_21960</name>
</gene>
<dbReference type="EMBL" id="JAQOSO010000112">
    <property type="protein sequence ID" value="MDJ1176760.1"/>
    <property type="molecule type" value="Genomic_DNA"/>
</dbReference>
<dbReference type="RefSeq" id="WP_283769030.1">
    <property type="nucleotide sequence ID" value="NZ_JAQOSO010000112.1"/>
</dbReference>